<organism evidence="2 3">
    <name type="scientific">Rousettus aegyptiacus</name>
    <name type="common">Egyptian fruit bat</name>
    <name type="synonym">Pteropus aegyptiacus</name>
    <dbReference type="NCBI Taxonomy" id="9407"/>
    <lineage>
        <taxon>Eukaryota</taxon>
        <taxon>Metazoa</taxon>
        <taxon>Chordata</taxon>
        <taxon>Craniata</taxon>
        <taxon>Vertebrata</taxon>
        <taxon>Euteleostomi</taxon>
        <taxon>Mammalia</taxon>
        <taxon>Eutheria</taxon>
        <taxon>Laurasiatheria</taxon>
        <taxon>Chiroptera</taxon>
        <taxon>Yinpterochiroptera</taxon>
        <taxon>Pteropodoidea</taxon>
        <taxon>Pteropodidae</taxon>
        <taxon>Rousettinae</taxon>
        <taxon>Rousettus</taxon>
    </lineage>
</organism>
<proteinExistence type="predicted"/>
<sequence length="145" mass="16199">MNESRLNKPSLRAPQKAAPPPGGPFHLRFYADVMWVPVSAQLPPPAWRGTSDTSHQRRRLRDSDPETERDLLKSSRHELRNVSEELWDAQKRQLRGLGFSVRMICANSSPAECALRNSLAFFYTVAVLTLPPASDFAGPGVVSIF</sequence>
<dbReference type="Proteomes" id="UP000593571">
    <property type="component" value="Unassembled WGS sequence"/>
</dbReference>
<reference evidence="2 3" key="1">
    <citation type="journal article" date="2020" name="Nature">
        <title>Six reference-quality genomes reveal evolution of bat adaptations.</title>
        <authorList>
            <person name="Jebb D."/>
            <person name="Huang Z."/>
            <person name="Pippel M."/>
            <person name="Hughes G.M."/>
            <person name="Lavrichenko K."/>
            <person name="Devanna P."/>
            <person name="Winkler S."/>
            <person name="Jermiin L.S."/>
            <person name="Skirmuntt E.C."/>
            <person name="Katzourakis A."/>
            <person name="Burkitt-Gray L."/>
            <person name="Ray D.A."/>
            <person name="Sullivan K.A.M."/>
            <person name="Roscito J.G."/>
            <person name="Kirilenko B.M."/>
            <person name="Davalos L.M."/>
            <person name="Corthals A.P."/>
            <person name="Power M.L."/>
            <person name="Jones G."/>
            <person name="Ransome R.D."/>
            <person name="Dechmann D.K.N."/>
            <person name="Locatelli A.G."/>
            <person name="Puechmaille S.J."/>
            <person name="Fedrigo O."/>
            <person name="Jarvis E.D."/>
            <person name="Hiller M."/>
            <person name="Vernes S.C."/>
            <person name="Myers E.W."/>
            <person name="Teeling E.C."/>
        </authorList>
    </citation>
    <scope>NUCLEOTIDE SEQUENCE [LARGE SCALE GENOMIC DNA]</scope>
    <source>
        <strain evidence="2">MRouAeg1</strain>
        <tissue evidence="2">Muscle</tissue>
    </source>
</reference>
<dbReference type="AlphaFoldDB" id="A0A7J8JJ61"/>
<keyword evidence="3" id="KW-1185">Reference proteome</keyword>
<protein>
    <submittedName>
        <fullName evidence="2">Uncharacterized protein</fullName>
    </submittedName>
</protein>
<feature type="region of interest" description="Disordered" evidence="1">
    <location>
        <begin position="42"/>
        <end position="75"/>
    </location>
</feature>
<feature type="compositionally biased region" description="Basic and acidic residues" evidence="1">
    <location>
        <begin position="61"/>
        <end position="75"/>
    </location>
</feature>
<name>A0A7J8JJ61_ROUAE</name>
<comment type="caution">
    <text evidence="2">The sequence shown here is derived from an EMBL/GenBank/DDBJ whole genome shotgun (WGS) entry which is preliminary data.</text>
</comment>
<accession>A0A7J8JJ61</accession>
<evidence type="ECO:0000313" key="3">
    <source>
        <dbReference type="Proteomes" id="UP000593571"/>
    </source>
</evidence>
<evidence type="ECO:0000313" key="2">
    <source>
        <dbReference type="EMBL" id="KAF6496132.1"/>
    </source>
</evidence>
<dbReference type="EMBL" id="JACASE010000002">
    <property type="protein sequence ID" value="KAF6496132.1"/>
    <property type="molecule type" value="Genomic_DNA"/>
</dbReference>
<feature type="region of interest" description="Disordered" evidence="1">
    <location>
        <begin position="1"/>
        <end position="22"/>
    </location>
</feature>
<gene>
    <name evidence="2" type="ORF">HJG63_010362</name>
</gene>
<evidence type="ECO:0000256" key="1">
    <source>
        <dbReference type="SAM" id="MobiDB-lite"/>
    </source>
</evidence>